<name>A0A4P2VME2_9ARCH</name>
<keyword evidence="2" id="KW-1185">Reference proteome</keyword>
<dbReference type="Proteomes" id="UP000509448">
    <property type="component" value="Chromosome"/>
</dbReference>
<dbReference type="AlphaFoldDB" id="A0A4P2VME2"/>
<proteinExistence type="predicted"/>
<sequence length="68" mass="7338">MVAGGGAGFFRFLSSLRPDALIAYTIGSGAFYNAREMGIKIYKPKRTVGESVKALLAGELEEIREPSE</sequence>
<dbReference type="Gene3D" id="3.30.420.130">
    <property type="entry name" value="Dinitrogenase iron-molybdenum cofactor biosynthesis domain"/>
    <property type="match status" value="1"/>
</dbReference>
<reference evidence="1 2" key="1">
    <citation type="journal article" date="2019" name="ISME J.">
        <title>Isolation and characterization of a thermophilic sulfur- and iron-reducing thaumarchaeote from a terrestrial acidic hot spring.</title>
        <authorList>
            <person name="Kato S."/>
            <person name="Itoh T."/>
            <person name="Yuki M."/>
            <person name="Nagamori M."/>
            <person name="Ohnishi M."/>
            <person name="Uematsu K."/>
            <person name="Suzuki K."/>
            <person name="Takashina T."/>
            <person name="Ohkuma M."/>
        </authorList>
    </citation>
    <scope>NUCLEOTIDE SEQUENCE [LARGE SCALE GENOMIC DNA]</scope>
    <source>
        <strain evidence="1 2">NAS-02</strain>
    </source>
</reference>
<evidence type="ECO:0000313" key="2">
    <source>
        <dbReference type="Proteomes" id="UP000509448"/>
    </source>
</evidence>
<dbReference type="RefSeq" id="WP_174448480.1">
    <property type="nucleotide sequence ID" value="NZ_AP018732.1"/>
</dbReference>
<gene>
    <name evidence="1" type="ORF">NAS2_0836</name>
</gene>
<evidence type="ECO:0008006" key="3">
    <source>
        <dbReference type="Google" id="ProtNLM"/>
    </source>
</evidence>
<organism evidence="1 2">
    <name type="scientific">Conexivisphaera calida</name>
    <dbReference type="NCBI Taxonomy" id="1874277"/>
    <lineage>
        <taxon>Archaea</taxon>
        <taxon>Nitrososphaerota</taxon>
        <taxon>Conexivisphaeria</taxon>
        <taxon>Conexivisphaerales</taxon>
        <taxon>Conexivisphaeraceae</taxon>
        <taxon>Conexivisphaera</taxon>
    </lineage>
</organism>
<protein>
    <recommendedName>
        <fullName evidence="3">Dinitrogenase iron-molybdenum cofactor biosynthesis domain-containing protein</fullName>
    </recommendedName>
</protein>
<evidence type="ECO:0000313" key="1">
    <source>
        <dbReference type="EMBL" id="BBE42225.1"/>
    </source>
</evidence>
<dbReference type="InterPro" id="IPR036105">
    <property type="entry name" value="DiNase_FeMo-co_biosyn_sf"/>
</dbReference>
<accession>A0A4P2VME2</accession>
<dbReference type="SUPFAM" id="SSF53146">
    <property type="entry name" value="Nitrogenase accessory factor-like"/>
    <property type="match status" value="1"/>
</dbReference>
<dbReference type="GeneID" id="55584647"/>
<dbReference type="EMBL" id="AP018732">
    <property type="protein sequence ID" value="BBE42225.1"/>
    <property type="molecule type" value="Genomic_DNA"/>
</dbReference>
<dbReference type="KEGG" id="ccai:NAS2_0836"/>